<protein>
    <submittedName>
        <fullName evidence="4">Methyltransferase family protein</fullName>
    </submittedName>
</protein>
<dbReference type="CDD" id="cd02440">
    <property type="entry name" value="AdoMet_MTases"/>
    <property type="match status" value="1"/>
</dbReference>
<name>I3Y7A2_THIV6</name>
<keyword evidence="5" id="KW-1185">Reference proteome</keyword>
<dbReference type="HOGENOM" id="CLU_057823_2_1_6"/>
<dbReference type="PANTHER" id="PTHR43861:SF1">
    <property type="entry name" value="TRANS-ACONITATE 2-METHYLTRANSFERASE"/>
    <property type="match status" value="1"/>
</dbReference>
<dbReference type="KEGG" id="tvi:Thivi_0828"/>
<dbReference type="InterPro" id="IPR041698">
    <property type="entry name" value="Methyltransf_25"/>
</dbReference>
<evidence type="ECO:0000313" key="5">
    <source>
        <dbReference type="Proteomes" id="UP000006062"/>
    </source>
</evidence>
<dbReference type="GO" id="GO:0032259">
    <property type="term" value="P:methylation"/>
    <property type="evidence" value="ECO:0007669"/>
    <property type="project" value="UniProtKB-KW"/>
</dbReference>
<dbReference type="PANTHER" id="PTHR43861">
    <property type="entry name" value="TRANS-ACONITATE 2-METHYLTRANSFERASE-RELATED"/>
    <property type="match status" value="1"/>
</dbReference>
<keyword evidence="1 4" id="KW-0489">Methyltransferase</keyword>
<dbReference type="EMBL" id="CP003154">
    <property type="protein sequence ID" value="AFL72870.1"/>
    <property type="molecule type" value="Genomic_DNA"/>
</dbReference>
<dbReference type="InterPro" id="IPR029063">
    <property type="entry name" value="SAM-dependent_MTases_sf"/>
</dbReference>
<feature type="domain" description="Methyltransferase" evidence="3">
    <location>
        <begin position="45"/>
        <end position="133"/>
    </location>
</feature>
<evidence type="ECO:0000256" key="1">
    <source>
        <dbReference type="ARBA" id="ARBA00022603"/>
    </source>
</evidence>
<dbReference type="Pfam" id="PF13649">
    <property type="entry name" value="Methyltransf_25"/>
    <property type="match status" value="1"/>
</dbReference>
<dbReference type="STRING" id="765911.Thivi_0828"/>
<evidence type="ECO:0000313" key="4">
    <source>
        <dbReference type="EMBL" id="AFL72870.1"/>
    </source>
</evidence>
<sequence length="205" mass="22963">MTANPDPTRQFYEVNAETFVTETRAIDMHSLYAPFLARIPADGHILDAGCGSGRDSRAFLDLGFRVTAFDASPRMVHLASLELGQSVHCLSFQALDWRCEFDAIWACASLLHVKMTELPDVLRRMARALRAGGVLYASFKYGQGERFHHGRHFSDFNAASLKSLLHDTGVLAPIEIWITHDRRPGRSDEQWLNVLLSPGVLSHQD</sequence>
<dbReference type="eggNOG" id="COG0500">
    <property type="taxonomic scope" value="Bacteria"/>
</dbReference>
<reference evidence="4 5" key="1">
    <citation type="submission" date="2012-06" db="EMBL/GenBank/DDBJ databases">
        <title>Complete sequence of Thiocystis violascens DSM 198.</title>
        <authorList>
            <consortium name="US DOE Joint Genome Institute"/>
            <person name="Lucas S."/>
            <person name="Han J."/>
            <person name="Lapidus A."/>
            <person name="Cheng J.-F."/>
            <person name="Goodwin L."/>
            <person name="Pitluck S."/>
            <person name="Peters L."/>
            <person name="Ovchinnikova G."/>
            <person name="Teshima H."/>
            <person name="Detter J.C."/>
            <person name="Han C."/>
            <person name="Tapia R."/>
            <person name="Land M."/>
            <person name="Hauser L."/>
            <person name="Kyrpides N."/>
            <person name="Ivanova N."/>
            <person name="Pagani I."/>
            <person name="Vogl K."/>
            <person name="Liu Z."/>
            <person name="Frigaard N.-U."/>
            <person name="Bryant D."/>
            <person name="Woyke T."/>
        </authorList>
    </citation>
    <scope>NUCLEOTIDE SEQUENCE [LARGE SCALE GENOMIC DNA]</scope>
    <source>
        <strain evidence="5">ATCC 17096 / DSM 198 / 6111</strain>
    </source>
</reference>
<dbReference type="SUPFAM" id="SSF53335">
    <property type="entry name" value="S-adenosyl-L-methionine-dependent methyltransferases"/>
    <property type="match status" value="1"/>
</dbReference>
<gene>
    <name evidence="4" type="ordered locus">Thivi_0828</name>
</gene>
<accession>I3Y7A2</accession>
<proteinExistence type="predicted"/>
<dbReference type="GO" id="GO:0008168">
    <property type="term" value="F:methyltransferase activity"/>
    <property type="evidence" value="ECO:0007669"/>
    <property type="project" value="UniProtKB-KW"/>
</dbReference>
<keyword evidence="2 4" id="KW-0808">Transferase</keyword>
<evidence type="ECO:0000256" key="2">
    <source>
        <dbReference type="ARBA" id="ARBA00022679"/>
    </source>
</evidence>
<dbReference type="Gene3D" id="3.40.50.150">
    <property type="entry name" value="Vaccinia Virus protein VP39"/>
    <property type="match status" value="1"/>
</dbReference>
<dbReference type="OrthoDB" id="9804086at2"/>
<dbReference type="AlphaFoldDB" id="I3Y7A2"/>
<evidence type="ECO:0000259" key="3">
    <source>
        <dbReference type="Pfam" id="PF13649"/>
    </source>
</evidence>
<dbReference type="RefSeq" id="WP_014777360.1">
    <property type="nucleotide sequence ID" value="NC_018012.1"/>
</dbReference>
<organism evidence="4 5">
    <name type="scientific">Thiocystis violascens (strain ATCC 17096 / DSM 198 / 6111)</name>
    <name type="common">Chromatium violascens</name>
    <dbReference type="NCBI Taxonomy" id="765911"/>
    <lineage>
        <taxon>Bacteria</taxon>
        <taxon>Pseudomonadati</taxon>
        <taxon>Pseudomonadota</taxon>
        <taxon>Gammaproteobacteria</taxon>
        <taxon>Chromatiales</taxon>
        <taxon>Chromatiaceae</taxon>
        <taxon>Thiocystis</taxon>
    </lineage>
</organism>
<dbReference type="Proteomes" id="UP000006062">
    <property type="component" value="Chromosome"/>
</dbReference>